<dbReference type="GO" id="GO:0003677">
    <property type="term" value="F:DNA binding"/>
    <property type="evidence" value="ECO:0007669"/>
    <property type="project" value="UniProtKB-KW"/>
</dbReference>
<evidence type="ECO:0000259" key="4">
    <source>
        <dbReference type="PROSITE" id="PS50949"/>
    </source>
</evidence>
<evidence type="ECO:0000313" key="6">
    <source>
        <dbReference type="Proteomes" id="UP000515860"/>
    </source>
</evidence>
<dbReference type="Proteomes" id="UP000515860">
    <property type="component" value="Chromosome"/>
</dbReference>
<dbReference type="SMART" id="SM00895">
    <property type="entry name" value="FCD"/>
    <property type="match status" value="1"/>
</dbReference>
<keyword evidence="3" id="KW-0804">Transcription</keyword>
<dbReference type="InterPro" id="IPR036388">
    <property type="entry name" value="WH-like_DNA-bd_sf"/>
</dbReference>
<dbReference type="Gene3D" id="1.20.120.530">
    <property type="entry name" value="GntR ligand-binding domain-like"/>
    <property type="match status" value="1"/>
</dbReference>
<dbReference type="SUPFAM" id="SSF46785">
    <property type="entry name" value="Winged helix' DNA-binding domain"/>
    <property type="match status" value="1"/>
</dbReference>
<reference evidence="5 6" key="1">
    <citation type="submission" date="2020-08" db="EMBL/GenBank/DDBJ databases">
        <authorList>
            <person name="Liu C."/>
            <person name="Sun Q."/>
        </authorList>
    </citation>
    <scope>NUCLEOTIDE SEQUENCE [LARGE SCALE GENOMIC DNA]</scope>
    <source>
        <strain evidence="5 6">NSJ-29</strain>
    </source>
</reference>
<dbReference type="Gene3D" id="1.10.10.10">
    <property type="entry name" value="Winged helix-like DNA-binding domain superfamily/Winged helix DNA-binding domain"/>
    <property type="match status" value="1"/>
</dbReference>
<dbReference type="InterPro" id="IPR036390">
    <property type="entry name" value="WH_DNA-bd_sf"/>
</dbReference>
<dbReference type="EMBL" id="CP060635">
    <property type="protein sequence ID" value="QNM10047.1"/>
    <property type="molecule type" value="Genomic_DNA"/>
</dbReference>
<keyword evidence="2" id="KW-0238">DNA-binding</keyword>
<dbReference type="PANTHER" id="PTHR43537">
    <property type="entry name" value="TRANSCRIPTIONAL REGULATOR, GNTR FAMILY"/>
    <property type="match status" value="1"/>
</dbReference>
<gene>
    <name evidence="5" type="ORF">H9Q79_07185</name>
</gene>
<dbReference type="RefSeq" id="WP_118647815.1">
    <property type="nucleotide sequence ID" value="NZ_CP060635.1"/>
</dbReference>
<dbReference type="KEGG" id="whj:H9Q79_07185"/>
<sequence length="241" mass="27397">MEEERIQKAYAGVIDYFRGQIMAGELKAGERIPPEREIAALLGVSRNSVREAIRIMDMMGIISSVQGSGNYITCDFQKSITETMAMMLAMDRLDFRQIGQVRNSLETLAYSLAVCQATEEEIRQMEDYVRKMDKSTDSQESVMLDKKLHYAFAAASRNVLIIDILEACSAVVHTFIENMRYEIQQTEERKGMLQKCHHDMVLGLKTRDEKLGLEALGTHFKLVNQVLDEDRVDSFPGEGQE</sequence>
<dbReference type="AlphaFoldDB" id="A0A7G9GGW5"/>
<accession>A0A7G9GGW5</accession>
<proteinExistence type="predicted"/>
<keyword evidence="1" id="KW-0805">Transcription regulation</keyword>
<dbReference type="Pfam" id="PF00392">
    <property type="entry name" value="GntR"/>
    <property type="match status" value="1"/>
</dbReference>
<keyword evidence="6" id="KW-1185">Reference proteome</keyword>
<dbReference type="PRINTS" id="PR00035">
    <property type="entry name" value="HTHGNTR"/>
</dbReference>
<dbReference type="Pfam" id="PF07729">
    <property type="entry name" value="FCD"/>
    <property type="match status" value="1"/>
</dbReference>
<evidence type="ECO:0000256" key="3">
    <source>
        <dbReference type="ARBA" id="ARBA00023163"/>
    </source>
</evidence>
<feature type="domain" description="HTH gntR-type" evidence="4">
    <location>
        <begin position="7"/>
        <end position="75"/>
    </location>
</feature>
<dbReference type="PROSITE" id="PS50949">
    <property type="entry name" value="HTH_GNTR"/>
    <property type="match status" value="1"/>
</dbReference>
<organism evidence="5 6">
    <name type="scientific">Wansuia hejianensis</name>
    <dbReference type="NCBI Taxonomy" id="2763667"/>
    <lineage>
        <taxon>Bacteria</taxon>
        <taxon>Bacillati</taxon>
        <taxon>Bacillota</taxon>
        <taxon>Clostridia</taxon>
        <taxon>Lachnospirales</taxon>
        <taxon>Lachnospiraceae</taxon>
        <taxon>Wansuia</taxon>
    </lineage>
</organism>
<evidence type="ECO:0000313" key="5">
    <source>
        <dbReference type="EMBL" id="QNM10047.1"/>
    </source>
</evidence>
<dbReference type="PANTHER" id="PTHR43537:SF5">
    <property type="entry name" value="UXU OPERON TRANSCRIPTIONAL REGULATOR"/>
    <property type="match status" value="1"/>
</dbReference>
<dbReference type="InterPro" id="IPR008920">
    <property type="entry name" value="TF_FadR/GntR_C"/>
</dbReference>
<dbReference type="SUPFAM" id="SSF48008">
    <property type="entry name" value="GntR ligand-binding domain-like"/>
    <property type="match status" value="1"/>
</dbReference>
<dbReference type="SMART" id="SM00345">
    <property type="entry name" value="HTH_GNTR"/>
    <property type="match status" value="1"/>
</dbReference>
<dbReference type="CDD" id="cd07377">
    <property type="entry name" value="WHTH_GntR"/>
    <property type="match status" value="1"/>
</dbReference>
<evidence type="ECO:0000256" key="1">
    <source>
        <dbReference type="ARBA" id="ARBA00023015"/>
    </source>
</evidence>
<evidence type="ECO:0000256" key="2">
    <source>
        <dbReference type="ARBA" id="ARBA00023125"/>
    </source>
</evidence>
<dbReference type="InterPro" id="IPR011711">
    <property type="entry name" value="GntR_C"/>
</dbReference>
<dbReference type="InterPro" id="IPR000524">
    <property type="entry name" value="Tscrpt_reg_HTH_GntR"/>
</dbReference>
<protein>
    <submittedName>
        <fullName evidence="5">FadR family transcriptional regulator</fullName>
    </submittedName>
</protein>
<dbReference type="GO" id="GO:0003700">
    <property type="term" value="F:DNA-binding transcription factor activity"/>
    <property type="evidence" value="ECO:0007669"/>
    <property type="project" value="InterPro"/>
</dbReference>
<name>A0A7G9GGW5_9FIRM</name>